<sequence length="244" mass="27101">MPSRRSFLHRRPGIASTSQHFRGSNPESSSVASNAPTTLPMASLRSHPNNVSNDTSRPVWDAALAVASIVDKIPSVPLALAGPLTQILDVASATMDIVKTMREGQEGCIRLIYRVLNFLQSLVEELRTIKAPVPDDTPTAARLFALKRFFSFRSRWMSCVLNNVSFCGSNLMAIRDDADRWARLGLLEKYLKRDEIKTGLSRHGENLTDCFSTFQILTSIRSSNFTDRVETIMFPGPSVLMIAE</sequence>
<organism evidence="2 3">
    <name type="scientific">Hydnum rufescens UP504</name>
    <dbReference type="NCBI Taxonomy" id="1448309"/>
    <lineage>
        <taxon>Eukaryota</taxon>
        <taxon>Fungi</taxon>
        <taxon>Dikarya</taxon>
        <taxon>Basidiomycota</taxon>
        <taxon>Agaricomycotina</taxon>
        <taxon>Agaricomycetes</taxon>
        <taxon>Cantharellales</taxon>
        <taxon>Hydnaceae</taxon>
        <taxon>Hydnum</taxon>
    </lineage>
</organism>
<keyword evidence="3" id="KW-1185">Reference proteome</keyword>
<proteinExistence type="predicted"/>
<comment type="caution">
    <text evidence="2">The sequence shown here is derived from an EMBL/GenBank/DDBJ whole genome shotgun (WGS) entry which is preliminary data.</text>
</comment>
<dbReference type="InterPro" id="IPR059179">
    <property type="entry name" value="MLKL-like_MCAfunc"/>
</dbReference>
<feature type="compositionally biased region" description="Polar residues" evidence="1">
    <location>
        <begin position="15"/>
        <end position="37"/>
    </location>
</feature>
<feature type="compositionally biased region" description="Basic residues" evidence="1">
    <location>
        <begin position="1"/>
        <end position="12"/>
    </location>
</feature>
<feature type="region of interest" description="Disordered" evidence="1">
    <location>
        <begin position="1"/>
        <end position="53"/>
    </location>
</feature>
<accession>A0A9P6DPE6</accession>
<dbReference type="EMBL" id="MU129120">
    <property type="protein sequence ID" value="KAF9506199.1"/>
    <property type="molecule type" value="Genomic_DNA"/>
</dbReference>
<dbReference type="Proteomes" id="UP000886523">
    <property type="component" value="Unassembled WGS sequence"/>
</dbReference>
<gene>
    <name evidence="2" type="ORF">BS47DRAFT_456835</name>
</gene>
<evidence type="ECO:0000313" key="2">
    <source>
        <dbReference type="EMBL" id="KAF9506199.1"/>
    </source>
</evidence>
<evidence type="ECO:0000256" key="1">
    <source>
        <dbReference type="SAM" id="MobiDB-lite"/>
    </source>
</evidence>
<name>A0A9P6DPE6_9AGAM</name>
<reference evidence="2" key="1">
    <citation type="journal article" date="2020" name="Nat. Commun.">
        <title>Large-scale genome sequencing of mycorrhizal fungi provides insights into the early evolution of symbiotic traits.</title>
        <authorList>
            <person name="Miyauchi S."/>
            <person name="Kiss E."/>
            <person name="Kuo A."/>
            <person name="Drula E."/>
            <person name="Kohler A."/>
            <person name="Sanchez-Garcia M."/>
            <person name="Morin E."/>
            <person name="Andreopoulos B."/>
            <person name="Barry K.W."/>
            <person name="Bonito G."/>
            <person name="Buee M."/>
            <person name="Carver A."/>
            <person name="Chen C."/>
            <person name="Cichocki N."/>
            <person name="Clum A."/>
            <person name="Culley D."/>
            <person name="Crous P.W."/>
            <person name="Fauchery L."/>
            <person name="Girlanda M."/>
            <person name="Hayes R.D."/>
            <person name="Keri Z."/>
            <person name="LaButti K."/>
            <person name="Lipzen A."/>
            <person name="Lombard V."/>
            <person name="Magnuson J."/>
            <person name="Maillard F."/>
            <person name="Murat C."/>
            <person name="Nolan M."/>
            <person name="Ohm R.A."/>
            <person name="Pangilinan J."/>
            <person name="Pereira M.F."/>
            <person name="Perotto S."/>
            <person name="Peter M."/>
            <person name="Pfister S."/>
            <person name="Riley R."/>
            <person name="Sitrit Y."/>
            <person name="Stielow J.B."/>
            <person name="Szollosi G."/>
            <person name="Zifcakova L."/>
            <person name="Stursova M."/>
            <person name="Spatafora J.W."/>
            <person name="Tedersoo L."/>
            <person name="Vaario L.M."/>
            <person name="Yamada A."/>
            <person name="Yan M."/>
            <person name="Wang P."/>
            <person name="Xu J."/>
            <person name="Bruns T."/>
            <person name="Baldrian P."/>
            <person name="Vilgalys R."/>
            <person name="Dunand C."/>
            <person name="Henrissat B."/>
            <person name="Grigoriev I.V."/>
            <person name="Hibbett D."/>
            <person name="Nagy L.G."/>
            <person name="Martin F.M."/>
        </authorList>
    </citation>
    <scope>NUCLEOTIDE SEQUENCE</scope>
    <source>
        <strain evidence="2">UP504</strain>
    </source>
</reference>
<dbReference type="AlphaFoldDB" id="A0A9P6DPE6"/>
<protein>
    <submittedName>
        <fullName evidence="2">Uncharacterized protein</fullName>
    </submittedName>
</protein>
<evidence type="ECO:0000313" key="3">
    <source>
        <dbReference type="Proteomes" id="UP000886523"/>
    </source>
</evidence>
<dbReference type="CDD" id="cd21037">
    <property type="entry name" value="MLKL_NTD"/>
    <property type="match status" value="1"/>
</dbReference>